<keyword evidence="1" id="KW-0472">Membrane</keyword>
<dbReference type="EMBL" id="CAJNJA010029736">
    <property type="protein sequence ID" value="CAE7633481.1"/>
    <property type="molecule type" value="Genomic_DNA"/>
</dbReference>
<name>A0A812VP36_9DINO</name>
<protein>
    <submittedName>
        <fullName evidence="2">Uncharacterized protein</fullName>
    </submittedName>
</protein>
<keyword evidence="3" id="KW-1185">Reference proteome</keyword>
<evidence type="ECO:0000313" key="3">
    <source>
        <dbReference type="Proteomes" id="UP000601435"/>
    </source>
</evidence>
<feature type="transmembrane region" description="Helical" evidence="1">
    <location>
        <begin position="25"/>
        <end position="44"/>
    </location>
</feature>
<comment type="caution">
    <text evidence="2">The sequence shown here is derived from an EMBL/GenBank/DDBJ whole genome shotgun (WGS) entry which is preliminary data.</text>
</comment>
<evidence type="ECO:0000256" key="1">
    <source>
        <dbReference type="SAM" id="Phobius"/>
    </source>
</evidence>
<sequence>MGIALMFGMLVTPYAEDAFAYMKEHTALALGIVAVLIVAIVMATKRLGFSTGARWRRARATLESCQVNYLWTRTTRQSLHLATSYERYSAQAWRKDPATLYRCKSSFYTAFAFFDLIFDCVKTRPCS</sequence>
<evidence type="ECO:0000313" key="2">
    <source>
        <dbReference type="EMBL" id="CAE7633481.1"/>
    </source>
</evidence>
<keyword evidence="1" id="KW-1133">Transmembrane helix</keyword>
<proteinExistence type="predicted"/>
<dbReference type="AlphaFoldDB" id="A0A812VP36"/>
<gene>
    <name evidence="2" type="ORF">SNEC2469_LOCUS17856</name>
</gene>
<reference evidence="2" key="1">
    <citation type="submission" date="2021-02" db="EMBL/GenBank/DDBJ databases">
        <authorList>
            <person name="Dougan E. K."/>
            <person name="Rhodes N."/>
            <person name="Thang M."/>
            <person name="Chan C."/>
        </authorList>
    </citation>
    <scope>NUCLEOTIDE SEQUENCE</scope>
</reference>
<dbReference type="Proteomes" id="UP000601435">
    <property type="component" value="Unassembled WGS sequence"/>
</dbReference>
<accession>A0A812VP36</accession>
<keyword evidence="1" id="KW-0812">Transmembrane</keyword>
<organism evidence="2 3">
    <name type="scientific">Symbiodinium necroappetens</name>
    <dbReference type="NCBI Taxonomy" id="1628268"/>
    <lineage>
        <taxon>Eukaryota</taxon>
        <taxon>Sar</taxon>
        <taxon>Alveolata</taxon>
        <taxon>Dinophyceae</taxon>
        <taxon>Suessiales</taxon>
        <taxon>Symbiodiniaceae</taxon>
        <taxon>Symbiodinium</taxon>
    </lineage>
</organism>